<comment type="caution">
    <text evidence="1">The sequence shown here is derived from an EMBL/GenBank/DDBJ whole genome shotgun (WGS) entry which is preliminary data.</text>
</comment>
<protein>
    <submittedName>
        <fullName evidence="1">Uncharacterized protein</fullName>
    </submittedName>
</protein>
<dbReference type="Proteomes" id="UP000719267">
    <property type="component" value="Unassembled WGS sequence"/>
</dbReference>
<reference evidence="1 2" key="1">
    <citation type="submission" date="2021-07" db="EMBL/GenBank/DDBJ databases">
        <title>Mesonia aestuariivivens sp. nov., isolated from a tidal flat.</title>
        <authorList>
            <person name="Kim Y.-O."/>
            <person name="Yoon J.-H."/>
        </authorList>
    </citation>
    <scope>NUCLEOTIDE SEQUENCE [LARGE SCALE GENOMIC DNA]</scope>
    <source>
        <strain evidence="1 2">JHPTF-M18</strain>
    </source>
</reference>
<sequence length="131" mass="15966">MNHEFQQNSILSLQSIQNTLNQHQIELEENLTHKALHQIITIFDIKSKVESNYFSNLNYFRHLYDLVNKKNLHQRHVFYHIDILQRLSYAYFRSRNFENFEKTLHDFETVLTSSELFLNQFKEDLLLSKFK</sequence>
<evidence type="ECO:0000313" key="1">
    <source>
        <dbReference type="EMBL" id="MBW2963029.1"/>
    </source>
</evidence>
<gene>
    <name evidence="1" type="ORF">KW502_14670</name>
</gene>
<name>A0ABS6W7D6_9FLAO</name>
<proteinExistence type="predicted"/>
<accession>A0ABS6W7D6</accession>
<organism evidence="1 2">
    <name type="scientific">Mesonia aestuariivivens</name>
    <dbReference type="NCBI Taxonomy" id="2796128"/>
    <lineage>
        <taxon>Bacteria</taxon>
        <taxon>Pseudomonadati</taxon>
        <taxon>Bacteroidota</taxon>
        <taxon>Flavobacteriia</taxon>
        <taxon>Flavobacteriales</taxon>
        <taxon>Flavobacteriaceae</taxon>
        <taxon>Mesonia</taxon>
    </lineage>
</organism>
<dbReference type="EMBL" id="JAHWDF010000026">
    <property type="protein sequence ID" value="MBW2963029.1"/>
    <property type="molecule type" value="Genomic_DNA"/>
</dbReference>
<dbReference type="RefSeq" id="WP_219041312.1">
    <property type="nucleotide sequence ID" value="NZ_JAHWDF010000026.1"/>
</dbReference>
<evidence type="ECO:0000313" key="2">
    <source>
        <dbReference type="Proteomes" id="UP000719267"/>
    </source>
</evidence>
<keyword evidence="2" id="KW-1185">Reference proteome</keyword>